<dbReference type="Gene3D" id="3.40.50.1820">
    <property type="entry name" value="alpha/beta hydrolase"/>
    <property type="match status" value="1"/>
</dbReference>
<sequence>MDMLHYTELLAEENGQDPQSSQLWYSGLSYGTVLGSTFAAMYPDRIGRMILDGVVDGEDYFSGRWSNNLADADDAFRYFFESCHEAGEDICPFWASSPSAVEARFNTVVDKLSTSPIPVADQQMPAIVTISDLKNIMMQVPYAPLRYFPTFASMLVELESGTASLIARTMHIGWRTDHCIKNEIFWNEYEPRQIIACNDGAGRFNLSDYDLFLDHVAHVVNQSHYLGESWASGTSVMCRSLDIKPPQSQIFNGYPGASKTRNPILFVSTELDPVTPLRAAKKMRARFGGAGLLVQHSVGHASLSVDSKCTFGHLQQYMRTGALPTEGTVCADVDSLPFRDSSSFSMSTSGRSRRHDFL</sequence>
<dbReference type="EMBL" id="ML977511">
    <property type="protein sequence ID" value="KAF2127151.1"/>
    <property type="molecule type" value="Genomic_DNA"/>
</dbReference>
<comment type="similarity">
    <text evidence="1">Belongs to the peptidase S33 family.</text>
</comment>
<evidence type="ECO:0000313" key="5">
    <source>
        <dbReference type="Proteomes" id="UP000799771"/>
    </source>
</evidence>
<reference evidence="4" key="1">
    <citation type="journal article" date="2020" name="Stud. Mycol.">
        <title>101 Dothideomycetes genomes: a test case for predicting lifestyles and emergence of pathogens.</title>
        <authorList>
            <person name="Haridas S."/>
            <person name="Albert R."/>
            <person name="Binder M."/>
            <person name="Bloem J."/>
            <person name="Labutti K."/>
            <person name="Salamov A."/>
            <person name="Andreopoulos B."/>
            <person name="Baker S."/>
            <person name="Barry K."/>
            <person name="Bills G."/>
            <person name="Bluhm B."/>
            <person name="Cannon C."/>
            <person name="Castanera R."/>
            <person name="Culley D."/>
            <person name="Daum C."/>
            <person name="Ezra D."/>
            <person name="Gonzalez J."/>
            <person name="Henrissat B."/>
            <person name="Kuo A."/>
            <person name="Liang C."/>
            <person name="Lipzen A."/>
            <person name="Lutzoni F."/>
            <person name="Magnuson J."/>
            <person name="Mondo S."/>
            <person name="Nolan M."/>
            <person name="Ohm R."/>
            <person name="Pangilinan J."/>
            <person name="Park H.-J."/>
            <person name="Ramirez L."/>
            <person name="Alfaro M."/>
            <person name="Sun H."/>
            <person name="Tritt A."/>
            <person name="Yoshinaga Y."/>
            <person name="Zwiers L.-H."/>
            <person name="Turgeon B."/>
            <person name="Goodwin S."/>
            <person name="Spatafora J."/>
            <person name="Crous P."/>
            <person name="Grigoriev I."/>
        </authorList>
    </citation>
    <scope>NUCLEOTIDE SEQUENCE</scope>
    <source>
        <strain evidence="4">CBS 119687</strain>
    </source>
</reference>
<evidence type="ECO:0000256" key="2">
    <source>
        <dbReference type="ARBA" id="ARBA00022801"/>
    </source>
</evidence>
<dbReference type="OrthoDB" id="425534at2759"/>
<keyword evidence="2" id="KW-0378">Hydrolase</keyword>
<dbReference type="PANTHER" id="PTHR43248">
    <property type="entry name" value="2-SUCCINYL-6-HYDROXY-2,4-CYCLOHEXADIENE-1-CARBOXYLATE SYNTHASE"/>
    <property type="match status" value="1"/>
</dbReference>
<name>A0A6A6A916_9PLEO</name>
<gene>
    <name evidence="4" type="ORF">P153DRAFT_368486</name>
</gene>
<evidence type="ECO:0000313" key="4">
    <source>
        <dbReference type="EMBL" id="KAF2127151.1"/>
    </source>
</evidence>
<feature type="domain" description="Peptidase S33 tripeptidyl aminopeptidase-like C-terminal" evidence="3">
    <location>
        <begin position="226"/>
        <end position="330"/>
    </location>
</feature>
<dbReference type="AlphaFoldDB" id="A0A6A6A916"/>
<dbReference type="RefSeq" id="XP_033521540.1">
    <property type="nucleotide sequence ID" value="XM_033668528.1"/>
</dbReference>
<dbReference type="GO" id="GO:0016787">
    <property type="term" value="F:hydrolase activity"/>
    <property type="evidence" value="ECO:0007669"/>
    <property type="project" value="UniProtKB-KW"/>
</dbReference>
<dbReference type="InterPro" id="IPR051601">
    <property type="entry name" value="Serine_prot/Carboxylest_S33"/>
</dbReference>
<dbReference type="Pfam" id="PF08386">
    <property type="entry name" value="Abhydrolase_4"/>
    <property type="match status" value="1"/>
</dbReference>
<evidence type="ECO:0000256" key="1">
    <source>
        <dbReference type="ARBA" id="ARBA00010088"/>
    </source>
</evidence>
<dbReference type="InterPro" id="IPR013595">
    <property type="entry name" value="Pept_S33_TAP-like_C"/>
</dbReference>
<evidence type="ECO:0000259" key="3">
    <source>
        <dbReference type="Pfam" id="PF08386"/>
    </source>
</evidence>
<dbReference type="PANTHER" id="PTHR43248:SF25">
    <property type="entry name" value="AB HYDROLASE-1 DOMAIN-CONTAINING PROTEIN-RELATED"/>
    <property type="match status" value="1"/>
</dbReference>
<dbReference type="InterPro" id="IPR029058">
    <property type="entry name" value="AB_hydrolase_fold"/>
</dbReference>
<proteinExistence type="inferred from homology"/>
<dbReference type="SUPFAM" id="SSF53474">
    <property type="entry name" value="alpha/beta-Hydrolases"/>
    <property type="match status" value="1"/>
</dbReference>
<protein>
    <recommendedName>
        <fullName evidence="3">Peptidase S33 tripeptidyl aminopeptidase-like C-terminal domain-containing protein</fullName>
    </recommendedName>
</protein>
<keyword evidence="5" id="KW-1185">Reference proteome</keyword>
<organism evidence="4 5">
    <name type="scientific">Dothidotthia symphoricarpi CBS 119687</name>
    <dbReference type="NCBI Taxonomy" id="1392245"/>
    <lineage>
        <taxon>Eukaryota</taxon>
        <taxon>Fungi</taxon>
        <taxon>Dikarya</taxon>
        <taxon>Ascomycota</taxon>
        <taxon>Pezizomycotina</taxon>
        <taxon>Dothideomycetes</taxon>
        <taxon>Pleosporomycetidae</taxon>
        <taxon>Pleosporales</taxon>
        <taxon>Dothidotthiaceae</taxon>
        <taxon>Dothidotthia</taxon>
    </lineage>
</organism>
<dbReference type="Proteomes" id="UP000799771">
    <property type="component" value="Unassembled WGS sequence"/>
</dbReference>
<dbReference type="GeneID" id="54408960"/>
<accession>A0A6A6A916</accession>